<dbReference type="EMBL" id="MIJF01000056">
    <property type="protein sequence ID" value="OEF98101.1"/>
    <property type="molecule type" value="Genomic_DNA"/>
</dbReference>
<organism evidence="3 4">
    <name type="scientific">Vulcanibacillus modesticaldus</name>
    <dbReference type="NCBI Taxonomy" id="337097"/>
    <lineage>
        <taxon>Bacteria</taxon>
        <taxon>Bacillati</taxon>
        <taxon>Bacillota</taxon>
        <taxon>Bacilli</taxon>
        <taxon>Bacillales</taxon>
        <taxon>Bacillaceae</taxon>
        <taxon>Vulcanibacillus</taxon>
    </lineage>
</organism>
<dbReference type="RefSeq" id="WP_069657401.1">
    <property type="nucleotide sequence ID" value="NZ_MIJF01000056.1"/>
</dbReference>
<accession>A0A1D2YSY5</accession>
<dbReference type="SUPFAM" id="SSF52540">
    <property type="entry name" value="P-loop containing nucleoside triphosphate hydrolases"/>
    <property type="match status" value="1"/>
</dbReference>
<dbReference type="GO" id="GO:0005524">
    <property type="term" value="F:ATP binding"/>
    <property type="evidence" value="ECO:0007669"/>
    <property type="project" value="InterPro"/>
</dbReference>
<keyword evidence="4" id="KW-1185">Reference proteome</keyword>
<protein>
    <recommendedName>
        <fullName evidence="5">Primosomal protein DnaI</fullName>
    </recommendedName>
</protein>
<proteinExistence type="predicted"/>
<evidence type="ECO:0008006" key="5">
    <source>
        <dbReference type="Google" id="ProtNLM"/>
    </source>
</evidence>
<feature type="domain" description="Primosomal DnaI N-terminal" evidence="2">
    <location>
        <begin position="1"/>
        <end position="89"/>
    </location>
</feature>
<dbReference type="InterPro" id="IPR009928">
    <property type="entry name" value="DnaI_N"/>
</dbReference>
<comment type="caution">
    <text evidence="3">The sequence shown here is derived from an EMBL/GenBank/DDBJ whole genome shotgun (WGS) entry which is preliminary data.</text>
</comment>
<evidence type="ECO:0000313" key="3">
    <source>
        <dbReference type="EMBL" id="OEF98101.1"/>
    </source>
</evidence>
<reference evidence="3 4" key="1">
    <citation type="submission" date="2016-09" db="EMBL/GenBank/DDBJ databases">
        <title>Draft genome sequence for the type strain of Vulcanibacillus modesticaldus BR, a strictly anaerobic, moderately thermophilic, and nitrate-reducing bacterium from deep sea-hydrothermal vents of the Mid-Atlantic Ridge.</title>
        <authorList>
            <person name="Abin C.A."/>
            <person name="Hollibaugh J.T."/>
        </authorList>
    </citation>
    <scope>NUCLEOTIDE SEQUENCE [LARGE SCALE GENOMIC DNA]</scope>
    <source>
        <strain evidence="3 4">BR</strain>
    </source>
</reference>
<dbReference type="GO" id="GO:0006260">
    <property type="term" value="P:DNA replication"/>
    <property type="evidence" value="ECO:0007669"/>
    <property type="project" value="TreeGrafter"/>
</dbReference>
<dbReference type="NCBIfam" id="NF006505">
    <property type="entry name" value="PRK08939.1"/>
    <property type="match status" value="1"/>
</dbReference>
<dbReference type="Proteomes" id="UP000243739">
    <property type="component" value="Unassembled WGS sequence"/>
</dbReference>
<feature type="domain" description="IstB-like ATP-binding" evidence="1">
    <location>
        <begin position="156"/>
        <end position="269"/>
    </location>
</feature>
<dbReference type="Pfam" id="PF07319">
    <property type="entry name" value="DnaI_N"/>
    <property type="match status" value="1"/>
</dbReference>
<dbReference type="PANTHER" id="PTHR30050">
    <property type="entry name" value="CHROMOSOMAL REPLICATION INITIATOR PROTEIN DNAA"/>
    <property type="match status" value="1"/>
</dbReference>
<gene>
    <name evidence="3" type="ORF">BHF71_03540</name>
</gene>
<evidence type="ECO:0000259" key="2">
    <source>
        <dbReference type="Pfam" id="PF07319"/>
    </source>
</evidence>
<dbReference type="STRING" id="337097.BHF71_03540"/>
<dbReference type="PANTHER" id="PTHR30050:SF8">
    <property type="entry name" value="PRIMOSOMAL PROTEIN DNAI"/>
    <property type="match status" value="1"/>
</dbReference>
<dbReference type="OrthoDB" id="61127at2"/>
<dbReference type="CDD" id="cd00009">
    <property type="entry name" value="AAA"/>
    <property type="match status" value="1"/>
</dbReference>
<dbReference type="Pfam" id="PF01695">
    <property type="entry name" value="IstB_IS21"/>
    <property type="match status" value="1"/>
</dbReference>
<dbReference type="Gene3D" id="3.40.50.300">
    <property type="entry name" value="P-loop containing nucleotide triphosphate hydrolases"/>
    <property type="match status" value="1"/>
</dbReference>
<evidence type="ECO:0000313" key="4">
    <source>
        <dbReference type="Proteomes" id="UP000243739"/>
    </source>
</evidence>
<dbReference type="InterPro" id="IPR027417">
    <property type="entry name" value="P-loop_NTPase"/>
</dbReference>
<name>A0A1D2YSY5_9BACI</name>
<dbReference type="InterPro" id="IPR002611">
    <property type="entry name" value="IstB_ATP-bd"/>
</dbReference>
<dbReference type="AlphaFoldDB" id="A0A1D2YSY5"/>
<evidence type="ECO:0000259" key="1">
    <source>
        <dbReference type="Pfam" id="PF01695"/>
    </source>
</evidence>
<sequence>MNSIKMVIEELMPGVSNKQKEWIKKLMEHPDIKKLIHYHNISNDNVLASLNLLHQYVEEKENCSKCNNLLSCSNILKGHFTKIYFQNGQFQSSLIKCEKLILKEKEEHRSKLFKSQYIPQEILDASFKNIDPTPGREDALAALMEFCKNFDPNVKQKGIYLYGPLGVGKSHMMVATAKKLAERNISTLMIYVPDFFREIKNSIQDNTLNKKIEILKNVQVLILDDIGAETLSTWERDEILGAILQARMIKGLPTLYTSNLNYDDLEEHLAYSNKGGQELLKSKRLMERIRHYTSAYFVDGPNRRILS</sequence>